<evidence type="ECO:0000313" key="5">
    <source>
        <dbReference type="EMBL" id="TQV75629.1"/>
    </source>
</evidence>
<dbReference type="AlphaFoldDB" id="A0A545TEI8"/>
<keyword evidence="6" id="KW-1185">Reference proteome</keyword>
<dbReference type="EMBL" id="VIKR01000002">
    <property type="protein sequence ID" value="TQV75629.1"/>
    <property type="molecule type" value="Genomic_DNA"/>
</dbReference>
<dbReference type="PANTHER" id="PTHR38445">
    <property type="entry name" value="HTH-TYPE TRANSCRIPTIONAL REPRESSOR YTRA"/>
    <property type="match status" value="1"/>
</dbReference>
<dbReference type="InterPro" id="IPR036388">
    <property type="entry name" value="WH-like_DNA-bd_sf"/>
</dbReference>
<dbReference type="GO" id="GO:0003700">
    <property type="term" value="F:DNA-binding transcription factor activity"/>
    <property type="evidence" value="ECO:0007669"/>
    <property type="project" value="InterPro"/>
</dbReference>
<dbReference type="Proteomes" id="UP000317839">
    <property type="component" value="Unassembled WGS sequence"/>
</dbReference>
<dbReference type="CDD" id="cd07377">
    <property type="entry name" value="WHTH_GntR"/>
    <property type="match status" value="1"/>
</dbReference>
<dbReference type="InterPro" id="IPR000524">
    <property type="entry name" value="Tscrpt_reg_HTH_GntR"/>
</dbReference>
<organism evidence="5 6">
    <name type="scientific">Aliikangiella marina</name>
    <dbReference type="NCBI Taxonomy" id="1712262"/>
    <lineage>
        <taxon>Bacteria</taxon>
        <taxon>Pseudomonadati</taxon>
        <taxon>Pseudomonadota</taxon>
        <taxon>Gammaproteobacteria</taxon>
        <taxon>Oceanospirillales</taxon>
        <taxon>Pleioneaceae</taxon>
        <taxon>Aliikangiella</taxon>
    </lineage>
</organism>
<accession>A0A545TEI8</accession>
<keyword evidence="2" id="KW-0238">DNA-binding</keyword>
<reference evidence="5 6" key="1">
    <citation type="submission" date="2019-06" db="EMBL/GenBank/DDBJ databases">
        <title>Draft genome of Aliikangiella marina GYP-15.</title>
        <authorList>
            <person name="Wang G."/>
        </authorList>
    </citation>
    <scope>NUCLEOTIDE SEQUENCE [LARGE SCALE GENOMIC DNA]</scope>
    <source>
        <strain evidence="5 6">GYP-15</strain>
    </source>
</reference>
<dbReference type="OrthoDB" id="9808770at2"/>
<dbReference type="SUPFAM" id="SSF46785">
    <property type="entry name" value="Winged helix' DNA-binding domain"/>
    <property type="match status" value="1"/>
</dbReference>
<name>A0A545TEI8_9GAMM</name>
<keyword evidence="3" id="KW-0804">Transcription</keyword>
<dbReference type="SMART" id="SM00345">
    <property type="entry name" value="HTH_GNTR"/>
    <property type="match status" value="1"/>
</dbReference>
<evidence type="ECO:0000256" key="3">
    <source>
        <dbReference type="ARBA" id="ARBA00023163"/>
    </source>
</evidence>
<proteinExistence type="predicted"/>
<evidence type="ECO:0000256" key="1">
    <source>
        <dbReference type="ARBA" id="ARBA00023015"/>
    </source>
</evidence>
<evidence type="ECO:0000313" key="6">
    <source>
        <dbReference type="Proteomes" id="UP000317839"/>
    </source>
</evidence>
<sequence length="123" mass="13691">MFSLNTSSGIPIYRQLIDQIKQSIRMGLLKADDQLPSVRHLASALKINPMTISKAFAQLELEGVLIRKRGVGMLVAPQQSGEPIDKIIELPLVEFINQARTKGYDDEAIITLVQQYLSLNQEG</sequence>
<dbReference type="InterPro" id="IPR036390">
    <property type="entry name" value="WH_DNA-bd_sf"/>
</dbReference>
<dbReference type="PANTHER" id="PTHR38445:SF9">
    <property type="entry name" value="HTH-TYPE TRANSCRIPTIONAL REPRESSOR YTRA"/>
    <property type="match status" value="1"/>
</dbReference>
<evidence type="ECO:0000259" key="4">
    <source>
        <dbReference type="PROSITE" id="PS50949"/>
    </source>
</evidence>
<protein>
    <submittedName>
        <fullName evidence="5">GntR family transcriptional regulator</fullName>
    </submittedName>
</protein>
<keyword evidence="1" id="KW-0805">Transcription regulation</keyword>
<dbReference type="GO" id="GO:0003677">
    <property type="term" value="F:DNA binding"/>
    <property type="evidence" value="ECO:0007669"/>
    <property type="project" value="UniProtKB-KW"/>
</dbReference>
<feature type="domain" description="HTH gntR-type" evidence="4">
    <location>
        <begin position="10"/>
        <end position="78"/>
    </location>
</feature>
<comment type="caution">
    <text evidence="5">The sequence shown here is derived from an EMBL/GenBank/DDBJ whole genome shotgun (WGS) entry which is preliminary data.</text>
</comment>
<dbReference type="Gene3D" id="1.10.10.10">
    <property type="entry name" value="Winged helix-like DNA-binding domain superfamily/Winged helix DNA-binding domain"/>
    <property type="match status" value="1"/>
</dbReference>
<dbReference type="PROSITE" id="PS50949">
    <property type="entry name" value="HTH_GNTR"/>
    <property type="match status" value="1"/>
</dbReference>
<dbReference type="Pfam" id="PF00392">
    <property type="entry name" value="GntR"/>
    <property type="match status" value="1"/>
</dbReference>
<evidence type="ECO:0000256" key="2">
    <source>
        <dbReference type="ARBA" id="ARBA00023125"/>
    </source>
</evidence>
<gene>
    <name evidence="5" type="ORF">FLL45_09170</name>
</gene>